<feature type="region of interest" description="Disordered" evidence="1">
    <location>
        <begin position="1"/>
        <end position="20"/>
    </location>
</feature>
<dbReference type="SUPFAM" id="SSF50978">
    <property type="entry name" value="WD40 repeat-like"/>
    <property type="match status" value="1"/>
</dbReference>
<dbReference type="EMBL" id="JALJAT010000008">
    <property type="protein sequence ID" value="KAK4467806.1"/>
    <property type="molecule type" value="Genomic_DNA"/>
</dbReference>
<proteinExistence type="predicted"/>
<comment type="caution">
    <text evidence="2">The sequence shown here is derived from an EMBL/GenBank/DDBJ whole genome shotgun (WGS) entry which is preliminary data.</text>
</comment>
<evidence type="ECO:0000256" key="1">
    <source>
        <dbReference type="SAM" id="MobiDB-lite"/>
    </source>
</evidence>
<dbReference type="InterPro" id="IPR036322">
    <property type="entry name" value="WD40_repeat_dom_sf"/>
</dbReference>
<reference evidence="2" key="2">
    <citation type="journal article" date="2023" name="Infect Dis Poverty">
        <title>Chromosome-scale genome of the human blood fluke Schistosoma mekongi and its implications for public health.</title>
        <authorList>
            <person name="Zhou M."/>
            <person name="Xu L."/>
            <person name="Xu D."/>
            <person name="Chen W."/>
            <person name="Khan J."/>
            <person name="Hu Y."/>
            <person name="Huang H."/>
            <person name="Wei H."/>
            <person name="Zhang Y."/>
            <person name="Chusongsang P."/>
            <person name="Tanasarnprasert K."/>
            <person name="Hu X."/>
            <person name="Limpanont Y."/>
            <person name="Lv Z."/>
        </authorList>
    </citation>
    <scope>NUCLEOTIDE SEQUENCE</scope>
    <source>
        <strain evidence="2">LV_2022a</strain>
    </source>
</reference>
<dbReference type="InterPro" id="IPR015943">
    <property type="entry name" value="WD40/YVTN_repeat-like_dom_sf"/>
</dbReference>
<dbReference type="PANTHER" id="PTHR44566:SF1">
    <property type="entry name" value="WD REPEAT-CONTAINING PROTEIN 25"/>
    <property type="match status" value="1"/>
</dbReference>
<feature type="compositionally biased region" description="Polar residues" evidence="1">
    <location>
        <begin position="1"/>
        <end position="11"/>
    </location>
</feature>
<reference evidence="2" key="1">
    <citation type="submission" date="2022-04" db="EMBL/GenBank/DDBJ databases">
        <authorList>
            <person name="Xu L."/>
            <person name="Lv Z."/>
        </authorList>
    </citation>
    <scope>NUCLEOTIDE SEQUENCE</scope>
    <source>
        <strain evidence="2">LV_2022a</strain>
    </source>
</reference>
<protein>
    <submittedName>
        <fullName evidence="2">Uncharacterized protein</fullName>
    </submittedName>
</protein>
<organism evidence="2 3">
    <name type="scientific">Schistosoma mekongi</name>
    <name type="common">Parasitic worm</name>
    <dbReference type="NCBI Taxonomy" id="38744"/>
    <lineage>
        <taxon>Eukaryota</taxon>
        <taxon>Metazoa</taxon>
        <taxon>Spiralia</taxon>
        <taxon>Lophotrochozoa</taxon>
        <taxon>Platyhelminthes</taxon>
        <taxon>Trematoda</taxon>
        <taxon>Digenea</taxon>
        <taxon>Strigeidida</taxon>
        <taxon>Schistosomatoidea</taxon>
        <taxon>Schistosomatidae</taxon>
        <taxon>Schistosoma</taxon>
    </lineage>
</organism>
<name>A0AAE1Z561_SCHME</name>
<dbReference type="AlphaFoldDB" id="A0AAE1Z561"/>
<evidence type="ECO:0000313" key="2">
    <source>
        <dbReference type="EMBL" id="KAK4467806.1"/>
    </source>
</evidence>
<gene>
    <name evidence="2" type="ORF">MN116_008731</name>
</gene>
<dbReference type="Gene3D" id="2.130.10.10">
    <property type="entry name" value="YVTN repeat-like/Quinoprotein amine dehydrogenase"/>
    <property type="match status" value="1"/>
</dbReference>
<dbReference type="Proteomes" id="UP001292079">
    <property type="component" value="Unassembled WGS sequence"/>
</dbReference>
<accession>A0AAE1Z561</accession>
<dbReference type="PANTHER" id="PTHR44566">
    <property type="entry name" value="TRANSDUCIN/WD40 REPEAT-LIKE SUPERFAMILY PROTEIN"/>
    <property type="match status" value="1"/>
</dbReference>
<dbReference type="InterPro" id="IPR053053">
    <property type="entry name" value="WD_repeat_protein"/>
</dbReference>
<evidence type="ECO:0000313" key="3">
    <source>
        <dbReference type="Proteomes" id="UP001292079"/>
    </source>
</evidence>
<sequence>MQSELVSYSDSDISEPDCSSFENASQNHVDFKSSPDVCVTEDDFFNLKDTDKDNNARFWTSTLHDNDLLSCTVPIIQKDDDSSLQKDGYLKDENLLHQNITCLDNHAVKKNSNNNFSISYVIDHTASNITDTNDTIIYPRLSLQWPYLALCGPLCKQRDETVNNLSSHILIWRLPYLDTFKTPLLICDHRIHINHELTSSTTASSSLLNSRRDCYCWSKLYSTATNSQSLQLVAATSKGLIEIWEIDQGKKLREFNVSSQTGQLLRCASLQVENCSSYSSSSLSSSLLVSGTSGIISLWDLRISTSALPQLRFYHTELRASIADVLWLNENHFSSCSDTIDRNNCEHNIADVLWLNENHFSSCSDTIDRNNCEHNVAVWDIRFTKPISHQSSDSIIEIYSKNLKKSASSNRLSYHLEKRWRYEGHQIQAHPLGLAYNPSGSLLASGSWSSSGPVVWSTAHKTDLTSMTKLPGVRNSPKCMTTDVVWIPNKYVPNGGNSIIAVQSNGNIVVYNSL</sequence>
<keyword evidence="3" id="KW-1185">Reference proteome</keyword>